<accession>A0A914Y3T2</accession>
<keyword evidence="1" id="KW-1185">Reference proteome</keyword>
<proteinExistence type="predicted"/>
<evidence type="ECO:0000313" key="2">
    <source>
        <dbReference type="WBParaSite" id="PSU_v2.g13887.t1"/>
    </source>
</evidence>
<organism evidence="1 2">
    <name type="scientific">Panagrolaimus superbus</name>
    <dbReference type="NCBI Taxonomy" id="310955"/>
    <lineage>
        <taxon>Eukaryota</taxon>
        <taxon>Metazoa</taxon>
        <taxon>Ecdysozoa</taxon>
        <taxon>Nematoda</taxon>
        <taxon>Chromadorea</taxon>
        <taxon>Rhabditida</taxon>
        <taxon>Tylenchina</taxon>
        <taxon>Panagrolaimomorpha</taxon>
        <taxon>Panagrolaimoidea</taxon>
        <taxon>Panagrolaimidae</taxon>
        <taxon>Panagrolaimus</taxon>
    </lineage>
</organism>
<evidence type="ECO:0000313" key="1">
    <source>
        <dbReference type="Proteomes" id="UP000887577"/>
    </source>
</evidence>
<name>A0A914Y3T2_9BILA</name>
<protein>
    <submittedName>
        <fullName evidence="2">Uncharacterized protein</fullName>
    </submittedName>
</protein>
<reference evidence="2" key="1">
    <citation type="submission" date="2022-11" db="UniProtKB">
        <authorList>
            <consortium name="WormBaseParasite"/>
        </authorList>
    </citation>
    <scope>IDENTIFICATION</scope>
</reference>
<sequence>MKSLLHIAEKHGNPHKMLLQIICHLGGVRLSKIVEVFQAICDAALIPTSIPEQCTVESLSKALVKTINAVLAPMELKIAVTTDYRFPDEQYLTMYSSASVGKFNKLFSPDELEVFQKWFNMIH</sequence>
<dbReference type="AlphaFoldDB" id="A0A914Y3T2"/>
<dbReference type="Proteomes" id="UP000887577">
    <property type="component" value="Unplaced"/>
</dbReference>
<dbReference type="WBParaSite" id="PSU_v2.g13887.t1">
    <property type="protein sequence ID" value="PSU_v2.g13887.t1"/>
    <property type="gene ID" value="PSU_v2.g13887"/>
</dbReference>